<evidence type="ECO:0000256" key="1">
    <source>
        <dbReference type="ARBA" id="ARBA00004496"/>
    </source>
</evidence>
<dbReference type="Gene3D" id="3.30.750.44">
    <property type="match status" value="1"/>
</dbReference>
<dbReference type="PIRSF" id="PIRSF036421">
    <property type="entry name" value="Tricorn_protease"/>
    <property type="match status" value="1"/>
</dbReference>
<dbReference type="Pfam" id="PF14685">
    <property type="entry name" value="PDZ_Tricorn"/>
    <property type="match status" value="1"/>
</dbReference>
<evidence type="ECO:0000256" key="10">
    <source>
        <dbReference type="SAM" id="SignalP"/>
    </source>
</evidence>
<dbReference type="InterPro" id="IPR005151">
    <property type="entry name" value="Tail-specific_protease"/>
</dbReference>
<feature type="active site" description="Nucleophile" evidence="8">
    <location>
        <position position="1009"/>
    </location>
</feature>
<feature type="compositionally biased region" description="Low complexity" evidence="9">
    <location>
        <begin position="676"/>
        <end position="702"/>
    </location>
</feature>
<evidence type="ECO:0000256" key="5">
    <source>
        <dbReference type="ARBA" id="ARBA00022801"/>
    </source>
</evidence>
<evidence type="ECO:0000256" key="3">
    <source>
        <dbReference type="ARBA" id="ARBA00022490"/>
    </source>
</evidence>
<comment type="subcellular location">
    <subcellularLocation>
        <location evidence="1 7">Cytoplasm</location>
    </subcellularLocation>
</comment>
<feature type="active site" description="Charge relay system" evidence="8">
    <location>
        <position position="785"/>
    </location>
</feature>
<gene>
    <name evidence="12" type="ORF">FTUN_0325</name>
</gene>
<dbReference type="InterPro" id="IPR029045">
    <property type="entry name" value="ClpP/crotonase-like_dom_sf"/>
</dbReference>
<dbReference type="KEGG" id="ftj:FTUN_0325"/>
<evidence type="ECO:0000256" key="2">
    <source>
        <dbReference type="ARBA" id="ARBA00008524"/>
    </source>
</evidence>
<sequence length="1122" mass="122423">MLRAHRYLLFAAAGLLASATAAPAQPDATDTRLLTMPAVSAKHIAFIYAEDLWVADIDGKNPRRLTTDLGLESNPVFSPDGQTIAFSAQYDGNTDVYTIPLAGGTPTRLTSHPNPDTVRGFTPDGKSVLFSSPRHVYSNRYSQLFTVPLTGGMPTQLPIPWGFEAAYSPDGDFIAYTPVRDATPQWKHYRGGTHSRVWIYNVKTHDVVEIPQPKDRCNDADPNWIGRTVYFRSDRAGEYNVFAYDTDSKDVKALTKFTDFPVLDINTDGTRLIFEQAGYLHLMHPPQTATTRLKVGIAIDNSEARPRFAKGAKYVRDVSVSPSGSRVAVEFRGEIVTVPAEKGEPRNLTNTPDVHERSPSWSPDGKTIAYFSDAGGEYQMVLAPQNGKGEAKKVKLTGSGFYFDPVWSHDSKKVLFRDNAQTVFILDVPTEKITKMVEPKHGLGNGLKASSWSPDSKWVTYAMNTPAQISRVYAYSLDQSKSFPITDGMTEATEPAFDAGGKYLYFLGSNDTGMSKHRFSQSAADSRAPRWSLNLVVLNATLPSPFLRENDEEKTDAEKPAPKGEAKKDVAFAIDFPDIDQRILSFPLPTGNYGGLQAGAAGQVFYLTRPEAEGGRGGPGGGGGATLNRYDLDRKRSTVVQAGVTNYELTPDGRKLLYSTGGGNWFITSSTGGSGAAPAAPAGAAGRAGGRPAAAPAPSAAGGDSGDGKVNFEAIEVRVDPRAEWKQIYEEAWRINRDFFYDPNMHGADWPAMKKKYEVFLPHLTSSADLYRVVRWMLSELAVGHSYITSYGERTFERKTVPGGLLGADFEVADGRYRFKKIYGGLNWSAAMRSPLTAPGVNVKEGTFLLAVNGTELKAPTEVYSLFENTAGKLVEITVGPTADGKNSRTVAVEPIASEYNLRNMDWVEGNLKKVEKATDGRVGYVHVRDTAAGGMADFKRYFFPQVDKEALIIDERFNSGGQIADYYIDILRRPFASYWAPRYGADNRSPSAAVFGPKVMIIDEGAGSGGDMLPYMFRKFGVGPLVGKRTWGGLVGIGGYPVLMDGGTVTAPSFAIWSPDGGFIVENEGVAPDHDVTMWPKDLIAGKDPQLEKAIELALEALKKNPPKKDTRPEYPKRAQP</sequence>
<keyword evidence="4 7" id="KW-0645">Protease</keyword>
<accession>A0A6M5YFQ7</accession>
<evidence type="ECO:0000313" key="12">
    <source>
        <dbReference type="EMBL" id="QJW92828.1"/>
    </source>
</evidence>
<dbReference type="GO" id="GO:0008236">
    <property type="term" value="F:serine-type peptidase activity"/>
    <property type="evidence" value="ECO:0007669"/>
    <property type="project" value="UniProtKB-UniRule"/>
</dbReference>
<keyword evidence="13" id="KW-1185">Reference proteome</keyword>
<dbReference type="Gene3D" id="2.130.10.10">
    <property type="entry name" value="YVTN repeat-like/Quinoprotein amine dehydrogenase"/>
    <property type="match status" value="1"/>
</dbReference>
<dbReference type="Pfam" id="PF03572">
    <property type="entry name" value="Peptidase_S41"/>
    <property type="match status" value="1"/>
</dbReference>
<dbReference type="Gene3D" id="2.120.10.60">
    <property type="entry name" value="Tricorn protease N-terminal domain"/>
    <property type="match status" value="1"/>
</dbReference>
<dbReference type="EMBL" id="CP053452">
    <property type="protein sequence ID" value="QJW92828.1"/>
    <property type="molecule type" value="Genomic_DNA"/>
</dbReference>
<keyword evidence="10" id="KW-0732">Signal</keyword>
<evidence type="ECO:0000256" key="4">
    <source>
        <dbReference type="ARBA" id="ARBA00022670"/>
    </source>
</evidence>
<dbReference type="SUPFAM" id="SSF52096">
    <property type="entry name" value="ClpP/crotonase"/>
    <property type="match status" value="1"/>
</dbReference>
<feature type="domain" description="Tail specific protease" evidence="11">
    <location>
        <begin position="886"/>
        <end position="1078"/>
    </location>
</feature>
<evidence type="ECO:0000256" key="7">
    <source>
        <dbReference type="PIRNR" id="PIRNR036421"/>
    </source>
</evidence>
<organism evidence="12 13">
    <name type="scientific">Frigoriglobus tundricola</name>
    <dbReference type="NCBI Taxonomy" id="2774151"/>
    <lineage>
        <taxon>Bacteria</taxon>
        <taxon>Pseudomonadati</taxon>
        <taxon>Planctomycetota</taxon>
        <taxon>Planctomycetia</taxon>
        <taxon>Gemmatales</taxon>
        <taxon>Gemmataceae</taxon>
        <taxon>Frigoriglobus</taxon>
    </lineage>
</organism>
<comment type="similarity">
    <text evidence="2 7">Belongs to the peptidase S41B family.</text>
</comment>
<keyword evidence="6 7" id="KW-0720">Serine protease</keyword>
<dbReference type="AlphaFoldDB" id="A0A6M5YFQ7"/>
<dbReference type="RefSeq" id="WP_227254707.1">
    <property type="nucleotide sequence ID" value="NZ_CP053452.2"/>
</dbReference>
<dbReference type="GO" id="GO:0006508">
    <property type="term" value="P:proteolysis"/>
    <property type="evidence" value="ECO:0007669"/>
    <property type="project" value="UniProtKB-UniRule"/>
</dbReference>
<evidence type="ECO:0000256" key="6">
    <source>
        <dbReference type="ARBA" id="ARBA00022825"/>
    </source>
</evidence>
<evidence type="ECO:0000259" key="11">
    <source>
        <dbReference type="SMART" id="SM00245"/>
    </source>
</evidence>
<dbReference type="SUPFAM" id="SSF69304">
    <property type="entry name" value="Tricorn protease N-terminal domain"/>
    <property type="match status" value="1"/>
</dbReference>
<dbReference type="Gene3D" id="2.30.42.10">
    <property type="match status" value="1"/>
</dbReference>
<name>A0A6M5YFQ7_9BACT</name>
<dbReference type="InterPro" id="IPR028204">
    <property type="entry name" value="Tricorn_C1"/>
</dbReference>
<dbReference type="PANTHER" id="PTHR43253">
    <property type="entry name" value="TRICORN PROTEASE HOMOLOG 2-RELATED"/>
    <property type="match status" value="1"/>
</dbReference>
<dbReference type="EC" id="3.4.21.-" evidence="7"/>
<dbReference type="Gene3D" id="3.90.226.10">
    <property type="entry name" value="2-enoyl-CoA Hydratase, Chain A, domain 1"/>
    <property type="match status" value="1"/>
</dbReference>
<keyword evidence="3 7" id="KW-0963">Cytoplasm</keyword>
<proteinExistence type="inferred from homology"/>
<dbReference type="SMART" id="SM00245">
    <property type="entry name" value="TSPc"/>
    <property type="match status" value="1"/>
</dbReference>
<keyword evidence="5 7" id="KW-0378">Hydrolase</keyword>
<evidence type="ECO:0000256" key="9">
    <source>
        <dbReference type="SAM" id="MobiDB-lite"/>
    </source>
</evidence>
<feature type="region of interest" description="Disordered" evidence="9">
    <location>
        <begin position="1103"/>
        <end position="1122"/>
    </location>
</feature>
<dbReference type="SUPFAM" id="SSF82171">
    <property type="entry name" value="DPP6 N-terminal domain-like"/>
    <property type="match status" value="1"/>
</dbReference>
<comment type="function">
    <text evidence="7">Degrades oligopeptides.</text>
</comment>
<dbReference type="Pfam" id="PF26550">
    <property type="entry name" value="Tricorn_2nd"/>
    <property type="match status" value="1"/>
</dbReference>
<evidence type="ECO:0000256" key="8">
    <source>
        <dbReference type="PIRSR" id="PIRSR036421-1"/>
    </source>
</evidence>
<dbReference type="PANTHER" id="PTHR43253:SF1">
    <property type="entry name" value="TRICORN PROTEASE HOMOLOG 2-RELATED"/>
    <property type="match status" value="1"/>
</dbReference>
<dbReference type="InterPro" id="IPR029414">
    <property type="entry name" value="Tricorn_PDZ"/>
</dbReference>
<dbReference type="Proteomes" id="UP000503447">
    <property type="component" value="Chromosome"/>
</dbReference>
<dbReference type="InterPro" id="IPR015943">
    <property type="entry name" value="WD40/YVTN_repeat-like_dom_sf"/>
</dbReference>
<feature type="region of interest" description="Disordered" evidence="9">
    <location>
        <begin position="343"/>
        <end position="362"/>
    </location>
</feature>
<protein>
    <recommendedName>
        <fullName evidence="7">Tricorn protease homolog</fullName>
        <ecNumber evidence="7">3.4.21.-</ecNumber>
    </recommendedName>
</protein>
<feature type="region of interest" description="Disordered" evidence="9">
    <location>
        <begin position="676"/>
        <end position="707"/>
    </location>
</feature>
<dbReference type="Pfam" id="PF26549">
    <property type="entry name" value="Tricorn_N"/>
    <property type="match status" value="1"/>
</dbReference>
<dbReference type="GO" id="GO:0005737">
    <property type="term" value="C:cytoplasm"/>
    <property type="evidence" value="ECO:0007669"/>
    <property type="project" value="UniProtKB-SubCell"/>
</dbReference>
<dbReference type="Pfam" id="PF14684">
    <property type="entry name" value="Tricorn_C1"/>
    <property type="match status" value="1"/>
</dbReference>
<feature type="chain" id="PRO_5026833000" description="Tricorn protease homolog" evidence="10">
    <location>
        <begin position="25"/>
        <end position="1122"/>
    </location>
</feature>
<dbReference type="CDD" id="cd07562">
    <property type="entry name" value="Peptidase_S41_TRI"/>
    <property type="match status" value="1"/>
</dbReference>
<evidence type="ECO:0000313" key="13">
    <source>
        <dbReference type="Proteomes" id="UP000503447"/>
    </source>
</evidence>
<dbReference type="SUPFAM" id="SSF50156">
    <property type="entry name" value="PDZ domain-like"/>
    <property type="match status" value="1"/>
</dbReference>
<feature type="signal peptide" evidence="10">
    <location>
        <begin position="1"/>
        <end position="24"/>
    </location>
</feature>
<dbReference type="InterPro" id="IPR036034">
    <property type="entry name" value="PDZ_sf"/>
</dbReference>
<feature type="active site" description="Charge relay system" evidence="8">
    <location>
        <position position="1067"/>
    </location>
</feature>
<dbReference type="InterPro" id="IPR012393">
    <property type="entry name" value="Tricorn_protease"/>
</dbReference>
<reference evidence="13" key="1">
    <citation type="submission" date="2020-05" db="EMBL/GenBank/DDBJ databases">
        <title>Frigoriglobus tundricola gen. nov., sp. nov., a psychrotolerant cellulolytic planctomycete of the family Gemmataceae with two divergent copies of 16S rRNA gene.</title>
        <authorList>
            <person name="Kulichevskaya I.S."/>
            <person name="Ivanova A.A."/>
            <person name="Naumoff D.G."/>
            <person name="Beletsky A.V."/>
            <person name="Rijpstra W.I.C."/>
            <person name="Sinninghe Damste J.S."/>
            <person name="Mardanov A.V."/>
            <person name="Ravin N.V."/>
            <person name="Dedysh S.N."/>
        </authorList>
    </citation>
    <scope>NUCLEOTIDE SEQUENCE [LARGE SCALE GENOMIC DNA]</scope>
    <source>
        <strain evidence="13">PL17</strain>
    </source>
</reference>